<feature type="non-terminal residue" evidence="1">
    <location>
        <position position="1"/>
    </location>
</feature>
<name>A0A9P0L6E3_ACAOB</name>
<evidence type="ECO:0000313" key="1">
    <source>
        <dbReference type="EMBL" id="CAH1989640.1"/>
    </source>
</evidence>
<dbReference type="AlphaFoldDB" id="A0A9P0L6E3"/>
<comment type="caution">
    <text evidence="1">The sequence shown here is derived from an EMBL/GenBank/DDBJ whole genome shotgun (WGS) entry which is preliminary data.</text>
</comment>
<proteinExistence type="predicted"/>
<evidence type="ECO:0000313" key="2">
    <source>
        <dbReference type="Proteomes" id="UP001152888"/>
    </source>
</evidence>
<dbReference type="Proteomes" id="UP001152888">
    <property type="component" value="Unassembled WGS sequence"/>
</dbReference>
<dbReference type="EMBL" id="CAKOFQ010007067">
    <property type="protein sequence ID" value="CAH1989640.1"/>
    <property type="molecule type" value="Genomic_DNA"/>
</dbReference>
<reference evidence="1" key="1">
    <citation type="submission" date="2022-03" db="EMBL/GenBank/DDBJ databases">
        <authorList>
            <person name="Sayadi A."/>
        </authorList>
    </citation>
    <scope>NUCLEOTIDE SEQUENCE</scope>
</reference>
<protein>
    <submittedName>
        <fullName evidence="1">Uncharacterized protein</fullName>
    </submittedName>
</protein>
<sequence>RREDTSSNTYLGSFPAHSCVELSLSLALYQKAFPDCGGFVSLPSCPLLHSAIVRYIYIYIYSGSSGGRSSRLFGLLISRRALCGFESRPRRNFSLGYGCCDCP</sequence>
<organism evidence="1 2">
    <name type="scientific">Acanthoscelides obtectus</name>
    <name type="common">Bean weevil</name>
    <name type="synonym">Bruchus obtectus</name>
    <dbReference type="NCBI Taxonomy" id="200917"/>
    <lineage>
        <taxon>Eukaryota</taxon>
        <taxon>Metazoa</taxon>
        <taxon>Ecdysozoa</taxon>
        <taxon>Arthropoda</taxon>
        <taxon>Hexapoda</taxon>
        <taxon>Insecta</taxon>
        <taxon>Pterygota</taxon>
        <taxon>Neoptera</taxon>
        <taxon>Endopterygota</taxon>
        <taxon>Coleoptera</taxon>
        <taxon>Polyphaga</taxon>
        <taxon>Cucujiformia</taxon>
        <taxon>Chrysomeloidea</taxon>
        <taxon>Chrysomelidae</taxon>
        <taxon>Bruchinae</taxon>
        <taxon>Bruchini</taxon>
        <taxon>Acanthoscelides</taxon>
    </lineage>
</organism>
<accession>A0A9P0L6E3</accession>
<gene>
    <name evidence="1" type="ORF">ACAOBT_LOCUS19146</name>
</gene>
<keyword evidence="2" id="KW-1185">Reference proteome</keyword>